<comment type="caution">
    <text evidence="1">The sequence shown here is derived from an EMBL/GenBank/DDBJ whole genome shotgun (WGS) entry which is preliminary data.</text>
</comment>
<sequence length="265" mass="30141">METLSSLAYPPPPPTFLNAFTVLCMVTMPFTGFSEVNGVHLQYSKFWNVGPRKKFVGTVSGRTGMAIIYLPALLASISSLTLFGRDEGLRFLLLRLSLTVHFLKRVLEVLFVHKFSAQVAVDAMIVISFSYLMMSACTIYSLLLCQSRFREPAINLTYPGLVLFLIGIGGNFYHHLLLSRLRGKYEKEYKIPKGGLFDWVICPHYLFEIIDFIGIAFLCQTTYSFVVAMNTIFYLAGRSHATRKWYRSKFEDFPEGVKALVPYVF</sequence>
<reference evidence="2" key="1">
    <citation type="journal article" date="2023" name="Front. Plant Sci.">
        <title>Chromosomal-level genome assembly of Melastoma candidum provides insights into trichome evolution.</title>
        <authorList>
            <person name="Zhong Y."/>
            <person name="Wu W."/>
            <person name="Sun C."/>
            <person name="Zou P."/>
            <person name="Liu Y."/>
            <person name="Dai S."/>
            <person name="Zhou R."/>
        </authorList>
    </citation>
    <scope>NUCLEOTIDE SEQUENCE [LARGE SCALE GENOMIC DNA]</scope>
</reference>
<dbReference type="EMBL" id="CM042886">
    <property type="protein sequence ID" value="KAI4339302.1"/>
    <property type="molecule type" value="Genomic_DNA"/>
</dbReference>
<proteinExistence type="predicted"/>
<accession>A0ACB9NUF5</accession>
<protein>
    <submittedName>
        <fullName evidence="1">Uncharacterized protein</fullName>
    </submittedName>
</protein>
<evidence type="ECO:0000313" key="2">
    <source>
        <dbReference type="Proteomes" id="UP001057402"/>
    </source>
</evidence>
<organism evidence="1 2">
    <name type="scientific">Melastoma candidum</name>
    <dbReference type="NCBI Taxonomy" id="119954"/>
    <lineage>
        <taxon>Eukaryota</taxon>
        <taxon>Viridiplantae</taxon>
        <taxon>Streptophyta</taxon>
        <taxon>Embryophyta</taxon>
        <taxon>Tracheophyta</taxon>
        <taxon>Spermatophyta</taxon>
        <taxon>Magnoliopsida</taxon>
        <taxon>eudicotyledons</taxon>
        <taxon>Gunneridae</taxon>
        <taxon>Pentapetalae</taxon>
        <taxon>rosids</taxon>
        <taxon>malvids</taxon>
        <taxon>Myrtales</taxon>
        <taxon>Melastomataceae</taxon>
        <taxon>Melastomatoideae</taxon>
        <taxon>Melastomateae</taxon>
        <taxon>Melastoma</taxon>
    </lineage>
</organism>
<evidence type="ECO:0000313" key="1">
    <source>
        <dbReference type="EMBL" id="KAI4339302.1"/>
    </source>
</evidence>
<dbReference type="Proteomes" id="UP001057402">
    <property type="component" value="Chromosome 7"/>
</dbReference>
<keyword evidence="2" id="KW-1185">Reference proteome</keyword>
<gene>
    <name evidence="1" type="ORF">MLD38_024262</name>
</gene>
<name>A0ACB9NUF5_9MYRT</name>